<organism evidence="6 7">
    <name type="scientific">Loktanella fryxellensis</name>
    <dbReference type="NCBI Taxonomy" id="245187"/>
    <lineage>
        <taxon>Bacteria</taxon>
        <taxon>Pseudomonadati</taxon>
        <taxon>Pseudomonadota</taxon>
        <taxon>Alphaproteobacteria</taxon>
        <taxon>Rhodobacterales</taxon>
        <taxon>Roseobacteraceae</taxon>
        <taxon>Loktanella</taxon>
    </lineage>
</organism>
<keyword evidence="3 5" id="KW-1133">Transmembrane helix</keyword>
<name>A0A1H8CX76_9RHOB</name>
<protein>
    <submittedName>
        <fullName evidence="6">DoxX-like family protein</fullName>
    </submittedName>
</protein>
<evidence type="ECO:0000256" key="3">
    <source>
        <dbReference type="ARBA" id="ARBA00022989"/>
    </source>
</evidence>
<evidence type="ECO:0000256" key="1">
    <source>
        <dbReference type="ARBA" id="ARBA00004141"/>
    </source>
</evidence>
<evidence type="ECO:0000256" key="2">
    <source>
        <dbReference type="ARBA" id="ARBA00022692"/>
    </source>
</evidence>
<dbReference type="RefSeq" id="WP_089901132.1">
    <property type="nucleotide sequence ID" value="NZ_FOCI01000007.1"/>
</dbReference>
<comment type="subcellular location">
    <subcellularLocation>
        <location evidence="1">Membrane</location>
        <topology evidence="1">Multi-pass membrane protein</topology>
    </subcellularLocation>
</comment>
<evidence type="ECO:0000256" key="5">
    <source>
        <dbReference type="SAM" id="Phobius"/>
    </source>
</evidence>
<dbReference type="GO" id="GO:0016020">
    <property type="term" value="C:membrane"/>
    <property type="evidence" value="ECO:0007669"/>
    <property type="project" value="UniProtKB-SubCell"/>
</dbReference>
<evidence type="ECO:0000313" key="7">
    <source>
        <dbReference type="Proteomes" id="UP000199585"/>
    </source>
</evidence>
<evidence type="ECO:0000256" key="4">
    <source>
        <dbReference type="ARBA" id="ARBA00023136"/>
    </source>
</evidence>
<dbReference type="AlphaFoldDB" id="A0A1H8CX76"/>
<dbReference type="Pfam" id="PF13564">
    <property type="entry name" value="DoxX_2"/>
    <property type="match status" value="1"/>
</dbReference>
<accession>A0A1H8CX76</accession>
<feature type="transmembrane region" description="Helical" evidence="5">
    <location>
        <begin position="90"/>
        <end position="109"/>
    </location>
</feature>
<dbReference type="InterPro" id="IPR032808">
    <property type="entry name" value="DoxX"/>
</dbReference>
<keyword evidence="7" id="KW-1185">Reference proteome</keyword>
<proteinExistence type="predicted"/>
<dbReference type="OrthoDB" id="3576439at2"/>
<feature type="transmembrane region" description="Helical" evidence="5">
    <location>
        <begin position="66"/>
        <end position="84"/>
    </location>
</feature>
<sequence>MTAAITLLRAVLTAAFLYYGLRKLTSGAADVAIYDAIGFGQWPRYVTGTVEVVCAIGLWVPGLQGFAALGLMATVMIGTLTLLVFTTLPFWHLILLTVGAAMVAQAYGAQIGRLLPRA</sequence>
<evidence type="ECO:0000313" key="6">
    <source>
        <dbReference type="EMBL" id="SEM99482.1"/>
    </source>
</evidence>
<reference evidence="6 7" key="1">
    <citation type="submission" date="2016-10" db="EMBL/GenBank/DDBJ databases">
        <authorList>
            <person name="de Groot N.N."/>
        </authorList>
    </citation>
    <scope>NUCLEOTIDE SEQUENCE [LARGE SCALE GENOMIC DNA]</scope>
    <source>
        <strain evidence="6 7">DSM 16213</strain>
    </source>
</reference>
<keyword evidence="2 5" id="KW-0812">Transmembrane</keyword>
<dbReference type="EMBL" id="FOCI01000007">
    <property type="protein sequence ID" value="SEM99482.1"/>
    <property type="molecule type" value="Genomic_DNA"/>
</dbReference>
<dbReference type="Proteomes" id="UP000199585">
    <property type="component" value="Unassembled WGS sequence"/>
</dbReference>
<dbReference type="STRING" id="245187.SAMN04488003_107141"/>
<keyword evidence="4 5" id="KW-0472">Membrane</keyword>
<gene>
    <name evidence="6" type="ORF">SAMN04488003_107141</name>
</gene>